<feature type="binding site" evidence="4">
    <location>
        <position position="135"/>
    </location>
    <ligand>
        <name>pyridoxal 5'-phosphate</name>
        <dbReference type="ChEBI" id="CHEBI:597326"/>
    </ligand>
</feature>
<evidence type="ECO:0000313" key="7">
    <source>
        <dbReference type="Proteomes" id="UP001383192"/>
    </source>
</evidence>
<dbReference type="FunFam" id="3.40.640.10:FF:000031">
    <property type="entry name" value="Kynureninase"/>
    <property type="match status" value="1"/>
</dbReference>
<evidence type="ECO:0000256" key="4">
    <source>
        <dbReference type="HAMAP-Rule" id="MF_03017"/>
    </source>
</evidence>
<dbReference type="PIRSF" id="PIRSF038800">
    <property type="entry name" value="KYNU"/>
    <property type="match status" value="1"/>
</dbReference>
<feature type="binding site" evidence="4">
    <location>
        <position position="164"/>
    </location>
    <ligand>
        <name>pyridoxal 5'-phosphate</name>
        <dbReference type="ChEBI" id="CHEBI:597326"/>
    </ligand>
</feature>
<feature type="binding site" evidence="4">
    <location>
        <position position="62"/>
    </location>
    <ligand>
        <name>pyridoxal 5'-phosphate</name>
        <dbReference type="ChEBI" id="CHEBI:597326"/>
    </ligand>
</feature>
<dbReference type="EMBL" id="JAYKXP010000008">
    <property type="protein sequence ID" value="KAK7055001.1"/>
    <property type="molecule type" value="Genomic_DNA"/>
</dbReference>
<feature type="binding site" evidence="4">
    <location>
        <position position="61"/>
    </location>
    <ligand>
        <name>pyridoxal 5'-phosphate</name>
        <dbReference type="ChEBI" id="CHEBI:597326"/>
    </ligand>
</feature>
<dbReference type="InterPro" id="IPR010111">
    <property type="entry name" value="Kynureninase"/>
</dbReference>
<keyword evidence="1 4" id="KW-0662">Pyridine nucleotide biosynthesis</keyword>
<dbReference type="InterPro" id="IPR000192">
    <property type="entry name" value="Aminotrans_V_dom"/>
</dbReference>
<reference evidence="6 7" key="1">
    <citation type="submission" date="2024-01" db="EMBL/GenBank/DDBJ databases">
        <title>A draft genome for a cacao thread blight-causing isolate of Paramarasmius palmivorus.</title>
        <authorList>
            <person name="Baruah I.K."/>
            <person name="Bukari Y."/>
            <person name="Amoako-Attah I."/>
            <person name="Meinhardt L.W."/>
            <person name="Bailey B.A."/>
            <person name="Cohen S.P."/>
        </authorList>
    </citation>
    <scope>NUCLEOTIDE SEQUENCE [LARGE SCALE GENOMIC DNA]</scope>
    <source>
        <strain evidence="6 7">GH-12</strain>
    </source>
</reference>
<dbReference type="EC" id="3.7.1.3" evidence="4"/>
<dbReference type="InterPro" id="IPR015424">
    <property type="entry name" value="PyrdxlP-dep_Trfase"/>
</dbReference>
<feature type="binding site" evidence="4">
    <location>
        <position position="219"/>
    </location>
    <ligand>
        <name>pyridoxal 5'-phosphate</name>
        <dbReference type="ChEBI" id="CHEBI:597326"/>
    </ligand>
</feature>
<comment type="cofactor">
    <cofactor evidence="4">
        <name>pyridoxal 5'-phosphate</name>
        <dbReference type="ChEBI" id="CHEBI:597326"/>
    </cofactor>
</comment>
<dbReference type="GO" id="GO:0019441">
    <property type="term" value="P:L-tryptophan catabolic process to kynurenine"/>
    <property type="evidence" value="ECO:0007669"/>
    <property type="project" value="TreeGrafter"/>
</dbReference>
<protein>
    <recommendedName>
        <fullName evidence="4">Kynureninase</fullName>
        <ecNumber evidence="4">3.7.1.3</ecNumber>
    </recommendedName>
    <alternativeName>
        <fullName evidence="4">Biosynthesis of nicotinic acid protein 5</fullName>
    </alternativeName>
    <alternativeName>
        <fullName evidence="4">L-kynurenine hydrolase</fullName>
    </alternativeName>
</protein>
<comment type="pathway">
    <text evidence="4">Amino-acid degradation; L-kynurenine degradation; L-alanine and anthranilate from L-kynurenine: step 1/1.</text>
</comment>
<dbReference type="InterPro" id="IPR015421">
    <property type="entry name" value="PyrdxlP-dep_Trfase_major"/>
</dbReference>
<accession>A0AAW0DQP1</accession>
<dbReference type="NCBIfam" id="TIGR01814">
    <property type="entry name" value="kynureninase"/>
    <property type="match status" value="1"/>
</dbReference>
<dbReference type="GO" id="GO:0005737">
    <property type="term" value="C:cytoplasm"/>
    <property type="evidence" value="ECO:0007669"/>
    <property type="project" value="UniProtKB-SubCell"/>
</dbReference>
<name>A0AAW0DQP1_9AGAR</name>
<comment type="pathway">
    <text evidence="4">Cofactor biosynthesis; NAD(+) biosynthesis; quinolinate from L-kynurenine: step 2/3.</text>
</comment>
<evidence type="ECO:0000256" key="3">
    <source>
        <dbReference type="ARBA" id="ARBA00022898"/>
    </source>
</evidence>
<comment type="similarity">
    <text evidence="4">Belongs to the kynureninase family.</text>
</comment>
<sequence>MSKKSKQLVQEEVDVWATRAVVGHFSHPYQRKWVSFADNITPLMAELVGAKEKEVACMSTLTANLHLMMDSFYKPNAERYKILCEAKAFPSDQYAFASQVRAHGLDPAKAIIELSPRDGEYFLREEDILKHRKGSGIQYYTGQWFPMESITRKAKEKGCVCGWDLAHAIGNVPVSLHDWNVDFAVWCTYKYLNSGPGGIAGLFIHEKWNGIEHPKFAGWWGHTLATRFDMPPTFTPTEGAQGFQQSNPSILSMAPLLGSLQVFKQAGMIAPLRERSLVLTDVAASQGKKGFTIITPHTPQDRGAQLSLLFLPVGSGLMKKIFDTLVSFGVIGDEREPDVIRLAPIPLYNTLEDCEKAAKYLDLSFEKLVGA</sequence>
<dbReference type="GO" id="GO:0043420">
    <property type="term" value="P:anthranilate metabolic process"/>
    <property type="evidence" value="ECO:0007669"/>
    <property type="project" value="UniProtKB-UniRule"/>
</dbReference>
<feature type="binding site" evidence="4">
    <location>
        <position position="247"/>
    </location>
    <ligand>
        <name>pyridoxal 5'-phosphate</name>
        <dbReference type="ChEBI" id="CHEBI:597326"/>
    </ligand>
</feature>
<dbReference type="AlphaFoldDB" id="A0AAW0DQP1"/>
<dbReference type="PANTHER" id="PTHR14084:SF0">
    <property type="entry name" value="KYNURENINASE"/>
    <property type="match status" value="1"/>
</dbReference>
<feature type="binding site" evidence="4">
    <location>
        <position position="189"/>
    </location>
    <ligand>
        <name>pyridoxal 5'-phosphate</name>
        <dbReference type="ChEBI" id="CHEBI:597326"/>
    </ligand>
</feature>
<dbReference type="InterPro" id="IPR015422">
    <property type="entry name" value="PyrdxlP-dep_Trfase_small"/>
</dbReference>
<feature type="binding site" evidence="4">
    <location>
        <position position="167"/>
    </location>
    <ligand>
        <name>pyridoxal 5'-phosphate</name>
        <dbReference type="ChEBI" id="CHEBI:597326"/>
    </ligand>
</feature>
<comment type="caution">
    <text evidence="6">The sequence shown here is derived from an EMBL/GenBank/DDBJ whole genome shotgun (WGS) entry which is preliminary data.</text>
</comment>
<dbReference type="HAMAP" id="MF_01970">
    <property type="entry name" value="Kynureninase"/>
    <property type="match status" value="1"/>
</dbReference>
<evidence type="ECO:0000256" key="2">
    <source>
        <dbReference type="ARBA" id="ARBA00022801"/>
    </source>
</evidence>
<gene>
    <name evidence="4 6" type="primary">BNA5</name>
    <name evidence="6" type="ORF">VNI00_003464</name>
</gene>
<organism evidence="6 7">
    <name type="scientific">Paramarasmius palmivorus</name>
    <dbReference type="NCBI Taxonomy" id="297713"/>
    <lineage>
        <taxon>Eukaryota</taxon>
        <taxon>Fungi</taxon>
        <taxon>Dikarya</taxon>
        <taxon>Basidiomycota</taxon>
        <taxon>Agaricomycotina</taxon>
        <taxon>Agaricomycetes</taxon>
        <taxon>Agaricomycetidae</taxon>
        <taxon>Agaricales</taxon>
        <taxon>Marasmiineae</taxon>
        <taxon>Marasmiaceae</taxon>
        <taxon>Paramarasmius</taxon>
    </lineage>
</organism>
<comment type="subunit">
    <text evidence="4">Homodimer.</text>
</comment>
<dbReference type="GO" id="GO:0034354">
    <property type="term" value="P:'de novo' NAD+ biosynthetic process from L-tryptophan"/>
    <property type="evidence" value="ECO:0007669"/>
    <property type="project" value="UniProtKB-UniRule"/>
</dbReference>
<dbReference type="Gene3D" id="3.90.1150.10">
    <property type="entry name" value="Aspartate Aminotransferase, domain 1"/>
    <property type="match status" value="1"/>
</dbReference>
<comment type="catalytic activity">
    <reaction evidence="4">
        <text>L-kynurenine + H2O = anthranilate + L-alanine + H(+)</text>
        <dbReference type="Rhea" id="RHEA:16813"/>
        <dbReference type="ChEBI" id="CHEBI:15377"/>
        <dbReference type="ChEBI" id="CHEBI:15378"/>
        <dbReference type="ChEBI" id="CHEBI:16567"/>
        <dbReference type="ChEBI" id="CHEBI:57959"/>
        <dbReference type="ChEBI" id="CHEBI:57972"/>
        <dbReference type="EC" id="3.7.1.3"/>
    </reaction>
</comment>
<comment type="subcellular location">
    <subcellularLocation>
        <location evidence="4">Cytoplasm</location>
    </subcellularLocation>
</comment>
<feature type="modified residue" description="N6-(pyridoxal phosphate)lysine" evidence="4">
    <location>
        <position position="190"/>
    </location>
</feature>
<keyword evidence="7" id="KW-1185">Reference proteome</keyword>
<dbReference type="GO" id="GO:0030429">
    <property type="term" value="F:kynureninase activity"/>
    <property type="evidence" value="ECO:0007669"/>
    <property type="project" value="UniProtKB-UniRule"/>
</dbReference>
<dbReference type="Pfam" id="PF00266">
    <property type="entry name" value="Aminotran_5"/>
    <property type="match status" value="1"/>
</dbReference>
<proteinExistence type="inferred from homology"/>
<dbReference type="PANTHER" id="PTHR14084">
    <property type="entry name" value="KYNURENINASE"/>
    <property type="match status" value="1"/>
</dbReference>
<evidence type="ECO:0000313" key="6">
    <source>
        <dbReference type="EMBL" id="KAK7055001.1"/>
    </source>
</evidence>
<dbReference type="GO" id="GO:0019805">
    <property type="term" value="P:quinolinate biosynthetic process"/>
    <property type="evidence" value="ECO:0007669"/>
    <property type="project" value="UniProtKB-UniRule"/>
</dbReference>
<comment type="catalytic activity">
    <reaction evidence="4">
        <text>3-hydroxy-L-kynurenine + H2O = 3-hydroxyanthranilate + L-alanine + H(+)</text>
        <dbReference type="Rhea" id="RHEA:25143"/>
        <dbReference type="ChEBI" id="CHEBI:15377"/>
        <dbReference type="ChEBI" id="CHEBI:15378"/>
        <dbReference type="ChEBI" id="CHEBI:36559"/>
        <dbReference type="ChEBI" id="CHEBI:57972"/>
        <dbReference type="ChEBI" id="CHEBI:58125"/>
    </reaction>
</comment>
<keyword evidence="3 4" id="KW-0663">Pyridoxal phosphate</keyword>
<feature type="binding site" evidence="4">
    <location>
        <begin position="89"/>
        <end position="92"/>
    </location>
    <ligand>
        <name>pyridoxal 5'-phosphate</name>
        <dbReference type="ChEBI" id="CHEBI:597326"/>
    </ligand>
</feature>
<keyword evidence="4" id="KW-0963">Cytoplasm</keyword>
<dbReference type="GO" id="GO:0097053">
    <property type="term" value="P:L-kynurenine catabolic process"/>
    <property type="evidence" value="ECO:0007669"/>
    <property type="project" value="UniProtKB-UniRule"/>
</dbReference>
<evidence type="ECO:0000259" key="5">
    <source>
        <dbReference type="Pfam" id="PF00266"/>
    </source>
</evidence>
<keyword evidence="2 4" id="KW-0378">Hydrolase</keyword>
<feature type="domain" description="Aminotransferase class V" evidence="5">
    <location>
        <begin position="140"/>
        <end position="208"/>
    </location>
</feature>
<dbReference type="GO" id="GO:0030170">
    <property type="term" value="F:pyridoxal phosphate binding"/>
    <property type="evidence" value="ECO:0007669"/>
    <property type="project" value="UniProtKB-UniRule"/>
</dbReference>
<evidence type="ECO:0000256" key="1">
    <source>
        <dbReference type="ARBA" id="ARBA00022642"/>
    </source>
</evidence>
<comment type="function">
    <text evidence="4">Catalyzes the cleavage of L-kynurenine (L-Kyn) and L-3-hydroxykynurenine (L-3OHKyn) into anthranilic acid (AA) and 3-hydroxyanthranilic acid (3-OHAA), respectively.</text>
</comment>
<dbReference type="Gene3D" id="3.40.640.10">
    <property type="entry name" value="Type I PLP-dependent aspartate aminotransferase-like (Major domain)"/>
    <property type="match status" value="1"/>
</dbReference>
<dbReference type="Proteomes" id="UP001383192">
    <property type="component" value="Unassembled WGS sequence"/>
</dbReference>
<dbReference type="SUPFAM" id="SSF53383">
    <property type="entry name" value="PLP-dependent transferases"/>
    <property type="match status" value="1"/>
</dbReference>
<dbReference type="Pfam" id="PF22580">
    <property type="entry name" value="KYNU_C"/>
    <property type="match status" value="1"/>
</dbReference>